<dbReference type="Gene3D" id="3.90.226.10">
    <property type="entry name" value="2-enoyl-CoA Hydratase, Chain A, domain 1"/>
    <property type="match status" value="2"/>
</dbReference>
<evidence type="ECO:0000313" key="5">
    <source>
        <dbReference type="Proteomes" id="UP001489509"/>
    </source>
</evidence>
<dbReference type="PANTHER" id="PTHR43842">
    <property type="entry name" value="PROPIONYL-COA CARBOXYLASE BETA CHAIN"/>
    <property type="match status" value="1"/>
</dbReference>
<feature type="region of interest" description="Disordered" evidence="1">
    <location>
        <begin position="1"/>
        <end position="20"/>
    </location>
</feature>
<comment type="caution">
    <text evidence="4">The sequence shown here is derived from an EMBL/GenBank/DDBJ whole genome shotgun (WGS) entry which is preliminary data.</text>
</comment>
<evidence type="ECO:0000313" key="4">
    <source>
        <dbReference type="EMBL" id="MEQ2439570.1"/>
    </source>
</evidence>
<dbReference type="PANTHER" id="PTHR43842:SF2">
    <property type="entry name" value="PROPIONYL-COA CARBOXYLASE BETA CHAIN, MITOCHONDRIAL"/>
    <property type="match status" value="1"/>
</dbReference>
<dbReference type="InterPro" id="IPR051047">
    <property type="entry name" value="AccD/PCCB"/>
</dbReference>
<dbReference type="InterPro" id="IPR034733">
    <property type="entry name" value="AcCoA_carboxyl_beta"/>
</dbReference>
<dbReference type="InterPro" id="IPR029045">
    <property type="entry name" value="ClpP/crotonase-like_dom_sf"/>
</dbReference>
<dbReference type="SUPFAM" id="SSF52096">
    <property type="entry name" value="ClpP/crotonase"/>
    <property type="match status" value="2"/>
</dbReference>
<dbReference type="InterPro" id="IPR011762">
    <property type="entry name" value="COA_CT_N"/>
</dbReference>
<dbReference type="PROSITE" id="PS50989">
    <property type="entry name" value="COA_CT_CTER"/>
    <property type="match status" value="1"/>
</dbReference>
<evidence type="ECO:0000259" key="3">
    <source>
        <dbReference type="PROSITE" id="PS50989"/>
    </source>
</evidence>
<dbReference type="Proteomes" id="UP001489509">
    <property type="component" value="Unassembled WGS sequence"/>
</dbReference>
<dbReference type="RefSeq" id="WP_349217828.1">
    <property type="nucleotide sequence ID" value="NZ_JBBMFD010000001.1"/>
</dbReference>
<accession>A0ABV1DWZ5</accession>
<name>A0ABV1DWZ5_9FIRM</name>
<keyword evidence="5" id="KW-1185">Reference proteome</keyword>
<feature type="compositionally biased region" description="Polar residues" evidence="1">
    <location>
        <begin position="1"/>
        <end position="11"/>
    </location>
</feature>
<evidence type="ECO:0000259" key="2">
    <source>
        <dbReference type="PROSITE" id="PS50980"/>
    </source>
</evidence>
<dbReference type="GO" id="GO:0016740">
    <property type="term" value="F:transferase activity"/>
    <property type="evidence" value="ECO:0007669"/>
    <property type="project" value="UniProtKB-KW"/>
</dbReference>
<dbReference type="PROSITE" id="PS50980">
    <property type="entry name" value="COA_CT_NTER"/>
    <property type="match status" value="1"/>
</dbReference>
<reference evidence="4 5" key="1">
    <citation type="submission" date="2024-03" db="EMBL/GenBank/DDBJ databases">
        <title>Human intestinal bacterial collection.</title>
        <authorList>
            <person name="Pauvert C."/>
            <person name="Hitch T.C.A."/>
            <person name="Clavel T."/>
        </authorList>
    </citation>
    <scope>NUCLEOTIDE SEQUENCE [LARGE SCALE GENOMIC DNA]</scope>
    <source>
        <strain evidence="4 5">CLA-JM-H44</strain>
    </source>
</reference>
<dbReference type="InterPro" id="IPR011763">
    <property type="entry name" value="COA_CT_C"/>
</dbReference>
<organism evidence="4 5">
    <name type="scientific">Solibaculum intestinale</name>
    <dbReference type="NCBI Taxonomy" id="3133165"/>
    <lineage>
        <taxon>Bacteria</taxon>
        <taxon>Bacillati</taxon>
        <taxon>Bacillota</taxon>
        <taxon>Clostridia</taxon>
        <taxon>Eubacteriales</taxon>
        <taxon>Oscillospiraceae</taxon>
        <taxon>Solibaculum</taxon>
    </lineage>
</organism>
<evidence type="ECO:0000256" key="1">
    <source>
        <dbReference type="SAM" id="MobiDB-lite"/>
    </source>
</evidence>
<dbReference type="Pfam" id="PF01039">
    <property type="entry name" value="Carboxyl_trans"/>
    <property type="match status" value="2"/>
</dbReference>
<sequence>MSLESGLNTLKQARASKEQTPARKLTEKLFDAGSFTELGCMTAPEVITGCGAMDGAPVYVFVQDRDVNGGAVGKEQAAKIRKVYDLAAKTGCPVVGVFNSNGAYLKEGVEALAAIGELLMWSNNLSGVVPQISLIAGPCGGAFSLIAADADVVVKAAEGDLFLVANEEDKAKSVISVETETLDEAVAKVKEVVSLLPLNNISTTPVADSAEPDSDACPICQTVDGGSFVEFQAKVGEKAVTGLARIAGQTVAVAMTKGGALDAASSAKIARMVRFADAFAIPVVTFVDCEGFASIKEASMVAHAYAEATTAKVSVITGSAIGSAYVAMAGTASGADVVYAWPQAVISGLAPETAVAIMWNKKLAAMKDPLTERSALVQEYADTKAAPFDATKAGLLEEVIEPGETRARLIAALDLLAGKRVSRLPKKHSNIQL</sequence>
<keyword evidence="4" id="KW-0808">Transferase</keyword>
<protein>
    <submittedName>
        <fullName evidence="4">Carboxyl transferase domain-containing protein</fullName>
    </submittedName>
</protein>
<dbReference type="EMBL" id="JBBMFD010000001">
    <property type="protein sequence ID" value="MEQ2439570.1"/>
    <property type="molecule type" value="Genomic_DNA"/>
</dbReference>
<feature type="domain" description="CoA carboxyltransferase N-terminal" evidence="2">
    <location>
        <begin position="1"/>
        <end position="141"/>
    </location>
</feature>
<feature type="domain" description="CoA carboxyltransferase C-terminal" evidence="3">
    <location>
        <begin position="181"/>
        <end position="427"/>
    </location>
</feature>
<gene>
    <name evidence="4" type="ORF">WMO26_01865</name>
</gene>
<proteinExistence type="predicted"/>